<sequence>MLRISDVLLVKEMSVRYKTFVTQKSGVEKLSKVHVENDMLDIVNQKRFLSEVVRKSPFLASTRPEFVVLQFENCKISV</sequence>
<reference evidence="1 2" key="1">
    <citation type="submission" date="2021-06" db="EMBL/GenBank/DDBJ databases">
        <title>Caerostris extrusa draft genome.</title>
        <authorList>
            <person name="Kono N."/>
            <person name="Arakawa K."/>
        </authorList>
    </citation>
    <scope>NUCLEOTIDE SEQUENCE [LARGE SCALE GENOMIC DNA]</scope>
</reference>
<name>A0AAV4P8S1_CAEEX</name>
<protein>
    <submittedName>
        <fullName evidence="1">Uncharacterized protein</fullName>
    </submittedName>
</protein>
<organism evidence="1 2">
    <name type="scientific">Caerostris extrusa</name>
    <name type="common">Bark spider</name>
    <name type="synonym">Caerostris bankana</name>
    <dbReference type="NCBI Taxonomy" id="172846"/>
    <lineage>
        <taxon>Eukaryota</taxon>
        <taxon>Metazoa</taxon>
        <taxon>Ecdysozoa</taxon>
        <taxon>Arthropoda</taxon>
        <taxon>Chelicerata</taxon>
        <taxon>Arachnida</taxon>
        <taxon>Araneae</taxon>
        <taxon>Araneomorphae</taxon>
        <taxon>Entelegynae</taxon>
        <taxon>Araneoidea</taxon>
        <taxon>Araneidae</taxon>
        <taxon>Caerostris</taxon>
    </lineage>
</organism>
<gene>
    <name evidence="1" type="ORF">CEXT_213421</name>
</gene>
<accession>A0AAV4P8S1</accession>
<proteinExistence type="predicted"/>
<dbReference type="Proteomes" id="UP001054945">
    <property type="component" value="Unassembled WGS sequence"/>
</dbReference>
<evidence type="ECO:0000313" key="2">
    <source>
        <dbReference type="Proteomes" id="UP001054945"/>
    </source>
</evidence>
<evidence type="ECO:0000313" key="1">
    <source>
        <dbReference type="EMBL" id="GIX91512.1"/>
    </source>
</evidence>
<keyword evidence="2" id="KW-1185">Reference proteome</keyword>
<dbReference type="EMBL" id="BPLR01021587">
    <property type="protein sequence ID" value="GIX91512.1"/>
    <property type="molecule type" value="Genomic_DNA"/>
</dbReference>
<comment type="caution">
    <text evidence="1">The sequence shown here is derived from an EMBL/GenBank/DDBJ whole genome shotgun (WGS) entry which is preliminary data.</text>
</comment>
<dbReference type="AlphaFoldDB" id="A0AAV4P8S1"/>